<dbReference type="eggNOG" id="arCOG13703">
    <property type="taxonomic scope" value="Archaea"/>
</dbReference>
<keyword evidence="3" id="KW-1185">Reference proteome</keyword>
<keyword evidence="1" id="KW-1133">Transmembrane helix</keyword>
<feature type="transmembrane region" description="Helical" evidence="1">
    <location>
        <begin position="439"/>
        <end position="457"/>
    </location>
</feature>
<evidence type="ECO:0000313" key="3">
    <source>
        <dbReference type="Proteomes" id="UP000000346"/>
    </source>
</evidence>
<name>D9PZH1_ACIS3</name>
<dbReference type="EMBL" id="CP001742">
    <property type="protein sequence ID" value="ADL18459.1"/>
    <property type="molecule type" value="Genomic_DNA"/>
</dbReference>
<dbReference type="OrthoDB" id="382597at2157"/>
<dbReference type="KEGG" id="asc:ASAC_0051"/>
<protein>
    <submittedName>
        <fullName evidence="2">Uncharacterized protein</fullName>
    </submittedName>
</protein>
<keyword evidence="1" id="KW-0472">Membrane</keyword>
<accession>D9PZH1</accession>
<dbReference type="GeneID" id="9498262"/>
<evidence type="ECO:0000256" key="1">
    <source>
        <dbReference type="SAM" id="Phobius"/>
    </source>
</evidence>
<dbReference type="AlphaFoldDB" id="D9PZH1"/>
<dbReference type="STRING" id="666510.ASAC_0051"/>
<proteinExistence type="predicted"/>
<gene>
    <name evidence="2" type="ordered locus">ASAC_0051</name>
</gene>
<organism evidence="2 3">
    <name type="scientific">Acidilobus saccharovorans (strain DSM 16705 / JCM 18335 / VKM B-2471 / 345-15)</name>
    <dbReference type="NCBI Taxonomy" id="666510"/>
    <lineage>
        <taxon>Archaea</taxon>
        <taxon>Thermoproteota</taxon>
        <taxon>Thermoprotei</taxon>
        <taxon>Acidilobales</taxon>
        <taxon>Acidilobaceae</taxon>
        <taxon>Acidilobus</taxon>
    </lineage>
</organism>
<sequence length="460" mass="48749">MDIRRALAAAASMLLIAAIVLYPATSLAEGVHVNKSNYIYVYPNSAVVVLVNGTASLEHEVPRENLSLEVTYYSASTYLRLTYSGQLPRHAHFKFSGMGKFEGSGLGLQSLNASGFINRTSNGRASELRFNGTVAVVGSEGQFEANVSLYRLIEAVTSPSPEYVITLNVNVSHTPYLAPIQLAKYESLNTTGINITELKVYENSTFTEVLLKAVVNATPAPPNTTLGLVQALIGAALTPGFINGSYHYYVNYQARVASGEVSVNASNDLIGLLGKALTGGAQALAKQGDLQGGADLGDYGGLLGELADNAEPFINATSELISYIQQNFRVVVPSTEEINVTGYGHSVTFSFRSPMIIKANAKSPKDTLVAIQYLFSNASQFYEQNGLDHIAKAFASVEGEEVTLVGVDGVAVKPSQTTIGNLSSVVVTVPSGSAPAKEVIGGSAVVVGLLLVAFFLLRRH</sequence>
<evidence type="ECO:0000313" key="2">
    <source>
        <dbReference type="EMBL" id="ADL18459.1"/>
    </source>
</evidence>
<dbReference type="HOGENOM" id="CLU_593980_0_0_2"/>
<dbReference type="RefSeq" id="WP_013265971.1">
    <property type="nucleotide sequence ID" value="NC_014374.1"/>
</dbReference>
<dbReference type="Proteomes" id="UP000000346">
    <property type="component" value="Chromosome"/>
</dbReference>
<reference evidence="2 3" key="1">
    <citation type="journal article" date="2010" name="Appl. Environ. Microbiol.">
        <title>The genome sequence of the crenarchaeon Acidilobus saccharovorans supports a new order, Acidilobales, and suggests an important ecological role in terrestrial acidic hot springs.</title>
        <authorList>
            <person name="Mardanov A.V."/>
            <person name="Svetlitchnyi V.A."/>
            <person name="Beletsky A.V."/>
            <person name="Prokofeva M.I."/>
            <person name="Bonch-Osmolovskaya E.A."/>
            <person name="Ravin N.V."/>
            <person name="Skryabin K.G."/>
        </authorList>
    </citation>
    <scope>NUCLEOTIDE SEQUENCE [LARGE SCALE GENOMIC DNA]</scope>
    <source>
        <strain evidence="3">DSM 16705 / JCM 18335 / VKM B-2471 / 345-15</strain>
    </source>
</reference>
<dbReference type="InParanoid" id="D9PZH1"/>
<keyword evidence="1" id="KW-0812">Transmembrane</keyword>